<evidence type="ECO:0000256" key="3">
    <source>
        <dbReference type="SAM" id="MobiDB-lite"/>
    </source>
</evidence>
<keyword evidence="2" id="KW-0175">Coiled coil</keyword>
<dbReference type="EMBL" id="JAAQPF010000677">
    <property type="protein sequence ID" value="KAF5698158.1"/>
    <property type="molecule type" value="Genomic_DNA"/>
</dbReference>
<feature type="compositionally biased region" description="Polar residues" evidence="3">
    <location>
        <begin position="471"/>
        <end position="485"/>
    </location>
</feature>
<name>A0A8H6CZK5_9HYPO</name>
<dbReference type="Pfam" id="PF04548">
    <property type="entry name" value="AIG1"/>
    <property type="match status" value="1"/>
</dbReference>
<evidence type="ECO:0000313" key="6">
    <source>
        <dbReference type="Proteomes" id="UP000532311"/>
    </source>
</evidence>
<feature type="compositionally biased region" description="Basic residues" evidence="3">
    <location>
        <begin position="426"/>
        <end position="440"/>
    </location>
</feature>
<keyword evidence="6" id="KW-1185">Reference proteome</keyword>
<dbReference type="CDD" id="cd00882">
    <property type="entry name" value="Ras_like_GTPase"/>
    <property type="match status" value="1"/>
</dbReference>
<proteinExistence type="predicted"/>
<sequence>MDNKSDGVVLVMGVTGAGKSYFLNQLKSESVVEGHSLYSGTQKCQAVHIILDEDEKRSITVVDTPGFGDTFRSQAEIVGEITDYLAAQHLSGLPLRGILYLHKITDNKVTDASLQHIQILRKLVGDNAMTNVILVTTMWNILRPEDHRRAVQREQELVTSFWSSMIDNGSIVAQFNGTPRSAYPLIHQLADQQSVVLDIQKEIVDENRSILETATGMTLIEQLREDHEAYQIKLCNLRDQLGQQQKLRPANKVEIKRLKSEIKSTEEVLDAISGSVGRMSVRPGAPMRQRMKQALREHGGKAPVAIGVALNITLRTYQAVNQLQVWLKVGGGMANQRAHKALSKIRRGSPSSPSASLLKRFPPFPAVQVKKSTKHSALTTQTQFSSLLTMKRSYHAEREPANRPPITKAGRPAEPSYSPVSEKPHRSSSKSSRHSNHSRRRSMDMSEAEEPIDDLVKRPTSHGVMQRLKNKLSSLTQQPSMNNAVKNPESPGRRSINSIQKSVELNVPNGLRSPRSPVGEPSQPATQPNGPSHAFPVDGQGPEDNFHGPPSVQSPSSGLQAEGPGVNRVCTPNDFQTEQSKELPLVPAVHQTHVMAISRDESISYGEKDLAMTLNEQQEIMNDLIAEKESLSQQLEAERQQRQKDLAYWRNRTSEAASKSANLVPGMPLSQPDTELRNEWRNLAFDVRNLVDNHFNKVSTNKLEAWGKENGDFLRKITPTYQQVVGGRRSGLAMVEAAVWQGLCRAVFGGLGDNSPMIWAGPYQRSLRILVNELQQGQKQKNSEQFSPLFHQWGALTANLIEVLRTSEHHYQRVHPVVQELEDLFFACRSVGVMYKSDTYRRDLRALVTKAARFDFNLSGQTAEYFIGWPPSGRSNMSFDQKTMQVSQRSPQSTRNLIPRLQIDAPTRSVSVRKPQCGVLILLGGF</sequence>
<comment type="caution">
    <text evidence="5">The sequence shown here is derived from an EMBL/GenBank/DDBJ whole genome shotgun (WGS) entry which is preliminary data.</text>
</comment>
<dbReference type="InterPro" id="IPR006703">
    <property type="entry name" value="G_AIG1"/>
</dbReference>
<organism evidence="5 6">
    <name type="scientific">Fusarium globosum</name>
    <dbReference type="NCBI Taxonomy" id="78864"/>
    <lineage>
        <taxon>Eukaryota</taxon>
        <taxon>Fungi</taxon>
        <taxon>Dikarya</taxon>
        <taxon>Ascomycota</taxon>
        <taxon>Pezizomycotina</taxon>
        <taxon>Sordariomycetes</taxon>
        <taxon>Hypocreomycetidae</taxon>
        <taxon>Hypocreales</taxon>
        <taxon>Nectriaceae</taxon>
        <taxon>Fusarium</taxon>
        <taxon>Fusarium fujikuroi species complex</taxon>
    </lineage>
</organism>
<dbReference type="GO" id="GO:0005525">
    <property type="term" value="F:GTP binding"/>
    <property type="evidence" value="ECO:0007669"/>
    <property type="project" value="InterPro"/>
</dbReference>
<evidence type="ECO:0000256" key="2">
    <source>
        <dbReference type="SAM" id="Coils"/>
    </source>
</evidence>
<feature type="coiled-coil region" evidence="2">
    <location>
        <begin position="614"/>
        <end position="645"/>
    </location>
</feature>
<accession>A0A8H6CZK5</accession>
<evidence type="ECO:0000259" key="4">
    <source>
        <dbReference type="Pfam" id="PF04548"/>
    </source>
</evidence>
<feature type="region of interest" description="Disordered" evidence="3">
    <location>
        <begin position="397"/>
        <end position="572"/>
    </location>
</feature>
<evidence type="ECO:0000256" key="1">
    <source>
        <dbReference type="ARBA" id="ARBA00022741"/>
    </source>
</evidence>
<protein>
    <submittedName>
        <fullName evidence="5">Amino acid transporter AAT family</fullName>
    </submittedName>
</protein>
<reference evidence="5 6" key="1">
    <citation type="submission" date="2020-05" db="EMBL/GenBank/DDBJ databases">
        <title>Identification and distribution of gene clusters putatively required for synthesis of sphingolipid metabolism inhibitors in phylogenetically diverse species of the filamentous fungus Fusarium.</title>
        <authorList>
            <person name="Kim H.-S."/>
            <person name="Busman M."/>
            <person name="Brown D.W."/>
            <person name="Divon H."/>
            <person name="Uhlig S."/>
            <person name="Proctor R.H."/>
        </authorList>
    </citation>
    <scope>NUCLEOTIDE SEQUENCE [LARGE SCALE GENOMIC DNA]</scope>
    <source>
        <strain evidence="5 6">NRRL 26131</strain>
    </source>
</reference>
<keyword evidence="1" id="KW-0547">Nucleotide-binding</keyword>
<dbReference type="SUPFAM" id="SSF52540">
    <property type="entry name" value="P-loop containing nucleoside triphosphate hydrolases"/>
    <property type="match status" value="1"/>
</dbReference>
<feature type="domain" description="AIG1-type G" evidence="4">
    <location>
        <begin position="9"/>
        <end position="146"/>
    </location>
</feature>
<dbReference type="Gene3D" id="3.40.50.300">
    <property type="entry name" value="P-loop containing nucleotide triphosphate hydrolases"/>
    <property type="match status" value="1"/>
</dbReference>
<dbReference type="InterPro" id="IPR027417">
    <property type="entry name" value="P-loop_NTPase"/>
</dbReference>
<evidence type="ECO:0000313" key="5">
    <source>
        <dbReference type="EMBL" id="KAF5698158.1"/>
    </source>
</evidence>
<dbReference type="Proteomes" id="UP000532311">
    <property type="component" value="Unassembled WGS sequence"/>
</dbReference>
<gene>
    <name evidence="5" type="ORF">FGLOB1_12258</name>
</gene>
<dbReference type="AlphaFoldDB" id="A0A8H6CZK5"/>